<evidence type="ECO:0000256" key="2">
    <source>
        <dbReference type="SAM" id="MobiDB-lite"/>
    </source>
</evidence>
<dbReference type="CDD" id="cd14810">
    <property type="entry name" value="bZIP_u1"/>
    <property type="match status" value="1"/>
</dbReference>
<keyword evidence="1" id="KW-0175">Coiled coil</keyword>
<dbReference type="Gene3D" id="1.20.5.170">
    <property type="match status" value="1"/>
</dbReference>
<dbReference type="AlphaFoldDB" id="A0A0A1T8K5"/>
<feature type="domain" description="BZIP" evidence="3">
    <location>
        <begin position="265"/>
        <end position="328"/>
    </location>
</feature>
<dbReference type="PROSITE" id="PS50217">
    <property type="entry name" value="BZIP"/>
    <property type="match status" value="1"/>
</dbReference>
<sequence>MSGQNTDFDALLDLSEYDGVNYQSPSLSPSLGSKPSFASPTTTLESISMTATTSQTLSGPSHNYELYRQQTGFVPGALANTMAVNQSNNTGYQDFGNLDYISELSPENDLFDFNTTPSQPTLAASDLDMDFDNTDSQFFGTVNPSNIEQDNSSGSVSPSSVSSGNGRLWPGAHSQAALAKAQAQQRQLMQQRQATPQKARGKSAQPTDPMVERKITQLLNSMRAKPASPEGSVAGGSGGMARSKKAEDDMDEDERLLASEEGKKLSSKERRQLRNKVSARAFRSRRKEYITQLEQERDNKDEELTRLRVNNRALLEENKRLSDLTRMLLSSPSFSNFLDHLSTNPASAPVAPVAAVVKTEETEQRDTPKDINPYGAQSQQQQIGFAMIPEQSVDFSMLALDNSAFNFQPQVFVVDTPELPAPIDAAVLSGKTSNFVGSFTEDNDKTELPAIERRSSLPAKEKIAAVPRDEEFEANPEFALFHSEPVALTAEAKKIDFESLSRLTLGMDTKKMSPRFELVDAAVAQESASIAIARVAHISAQLDPILSRLELLTMDM</sequence>
<evidence type="ECO:0000256" key="1">
    <source>
        <dbReference type="SAM" id="Coils"/>
    </source>
</evidence>
<feature type="compositionally biased region" description="Polar residues" evidence="2">
    <location>
        <begin position="135"/>
        <end position="151"/>
    </location>
</feature>
<evidence type="ECO:0000259" key="3">
    <source>
        <dbReference type="PROSITE" id="PS50217"/>
    </source>
</evidence>
<name>A0A0A1T8K5_9HYPO</name>
<dbReference type="PANTHER" id="PTHR37616">
    <property type="entry name" value="BZIP TRANSCRIPTION FACTOR 60-LIKE"/>
    <property type="match status" value="1"/>
</dbReference>
<gene>
    <name evidence="4" type="ORF">VHEMI01778</name>
</gene>
<dbReference type="OrthoDB" id="4932447at2759"/>
<dbReference type="InterPro" id="IPR004827">
    <property type="entry name" value="bZIP"/>
</dbReference>
<proteinExistence type="predicted"/>
<feature type="coiled-coil region" evidence="1">
    <location>
        <begin position="290"/>
        <end position="324"/>
    </location>
</feature>
<dbReference type="EMBL" id="CDHN01000001">
    <property type="protein sequence ID" value="CEJ81659.1"/>
    <property type="molecule type" value="Genomic_DNA"/>
</dbReference>
<dbReference type="InterPro" id="IPR046347">
    <property type="entry name" value="bZIP_sf"/>
</dbReference>
<dbReference type="STRING" id="1531966.A0A0A1T8K5"/>
<evidence type="ECO:0000313" key="5">
    <source>
        <dbReference type="Proteomes" id="UP000039046"/>
    </source>
</evidence>
<evidence type="ECO:0000313" key="4">
    <source>
        <dbReference type="EMBL" id="CEJ81659.1"/>
    </source>
</evidence>
<dbReference type="PANTHER" id="PTHR37616:SF2">
    <property type="entry name" value="BZIP DOMAIN-CONTAINING PROTEIN"/>
    <property type="match status" value="1"/>
</dbReference>
<feature type="region of interest" description="Disordered" evidence="2">
    <location>
        <begin position="135"/>
        <end position="279"/>
    </location>
</feature>
<feature type="compositionally biased region" description="Low complexity" evidence="2">
    <location>
        <begin position="152"/>
        <end position="164"/>
    </location>
</feature>
<dbReference type="HOGENOM" id="CLU_020078_1_0_1"/>
<dbReference type="GO" id="GO:0003700">
    <property type="term" value="F:DNA-binding transcription factor activity"/>
    <property type="evidence" value="ECO:0007669"/>
    <property type="project" value="InterPro"/>
</dbReference>
<protein>
    <recommendedName>
        <fullName evidence="3">BZIP domain-containing protein</fullName>
    </recommendedName>
</protein>
<dbReference type="SUPFAM" id="SSF57959">
    <property type="entry name" value="Leucine zipper domain"/>
    <property type="match status" value="1"/>
</dbReference>
<dbReference type="Proteomes" id="UP000039046">
    <property type="component" value="Unassembled WGS sequence"/>
</dbReference>
<feature type="compositionally biased region" description="Low complexity" evidence="2">
    <location>
        <begin position="175"/>
        <end position="194"/>
    </location>
</feature>
<reference evidence="4 5" key="1">
    <citation type="journal article" date="2015" name="Genome Announc.">
        <title>Draft Genome Sequence and Gene Annotation of the Entomopathogenic Fungus Verticillium hemipterigenum.</title>
        <authorList>
            <person name="Horn F."/>
            <person name="Habel A."/>
            <person name="Scharf D.H."/>
            <person name="Dworschak J."/>
            <person name="Brakhage A.A."/>
            <person name="Guthke R."/>
            <person name="Hertweck C."/>
            <person name="Linde J."/>
        </authorList>
    </citation>
    <scope>NUCLEOTIDE SEQUENCE [LARGE SCALE GENOMIC DNA]</scope>
</reference>
<keyword evidence="5" id="KW-1185">Reference proteome</keyword>
<feature type="compositionally biased region" description="Basic and acidic residues" evidence="2">
    <location>
        <begin position="255"/>
        <end position="272"/>
    </location>
</feature>
<accession>A0A0A1T8K5</accession>
<organism evidence="4 5">
    <name type="scientific">[Torrubiella] hemipterigena</name>
    <dbReference type="NCBI Taxonomy" id="1531966"/>
    <lineage>
        <taxon>Eukaryota</taxon>
        <taxon>Fungi</taxon>
        <taxon>Dikarya</taxon>
        <taxon>Ascomycota</taxon>
        <taxon>Pezizomycotina</taxon>
        <taxon>Sordariomycetes</taxon>
        <taxon>Hypocreomycetidae</taxon>
        <taxon>Hypocreales</taxon>
        <taxon>Clavicipitaceae</taxon>
        <taxon>Clavicipitaceae incertae sedis</taxon>
        <taxon>'Torrubiella' clade</taxon>
    </lineage>
</organism>